<dbReference type="Proteomes" id="UP001254848">
    <property type="component" value="Unassembled WGS sequence"/>
</dbReference>
<keyword evidence="1" id="KW-0812">Transmembrane</keyword>
<accession>A0ABU3NZI0</accession>
<reference evidence="2 3" key="1">
    <citation type="submission" date="2023-07" db="EMBL/GenBank/DDBJ databases">
        <title>The novel representative of Negativicutes class, Anaeroselena agilis gen. nov. sp. nov.</title>
        <authorList>
            <person name="Prokofeva M.I."/>
            <person name="Elcheninov A.G."/>
            <person name="Klyukina A."/>
            <person name="Kublanov I.V."/>
            <person name="Frolov E.N."/>
            <person name="Podosokorskaya O.A."/>
        </authorList>
    </citation>
    <scope>NUCLEOTIDE SEQUENCE [LARGE SCALE GENOMIC DNA]</scope>
    <source>
        <strain evidence="2 3">4137-cl</strain>
    </source>
</reference>
<feature type="transmembrane region" description="Helical" evidence="1">
    <location>
        <begin position="221"/>
        <end position="240"/>
    </location>
</feature>
<feature type="transmembrane region" description="Helical" evidence="1">
    <location>
        <begin position="117"/>
        <end position="136"/>
    </location>
</feature>
<feature type="transmembrane region" description="Helical" evidence="1">
    <location>
        <begin position="176"/>
        <end position="200"/>
    </location>
</feature>
<dbReference type="PANTHER" id="PTHR20992:SF9">
    <property type="entry name" value="AT15442P-RELATED"/>
    <property type="match status" value="1"/>
</dbReference>
<keyword evidence="1" id="KW-0472">Membrane</keyword>
<evidence type="ECO:0000313" key="2">
    <source>
        <dbReference type="EMBL" id="MDT8901712.1"/>
    </source>
</evidence>
<organism evidence="2 3">
    <name type="scientific">Anaeroselena agilis</name>
    <dbReference type="NCBI Taxonomy" id="3063788"/>
    <lineage>
        <taxon>Bacteria</taxon>
        <taxon>Bacillati</taxon>
        <taxon>Bacillota</taxon>
        <taxon>Negativicutes</taxon>
        <taxon>Acetonemataceae</taxon>
        <taxon>Anaeroselena</taxon>
    </lineage>
</organism>
<feature type="transmembrane region" description="Helical" evidence="1">
    <location>
        <begin position="47"/>
        <end position="70"/>
    </location>
</feature>
<proteinExistence type="predicted"/>
<dbReference type="InterPro" id="IPR005240">
    <property type="entry name" value="DUF389"/>
</dbReference>
<feature type="transmembrane region" description="Helical" evidence="1">
    <location>
        <begin position="143"/>
        <end position="164"/>
    </location>
</feature>
<dbReference type="EMBL" id="JAUOZS010000001">
    <property type="protein sequence ID" value="MDT8901712.1"/>
    <property type="molecule type" value="Genomic_DNA"/>
</dbReference>
<name>A0ABU3NZI0_9FIRM</name>
<dbReference type="PANTHER" id="PTHR20992">
    <property type="entry name" value="AT15442P-RELATED"/>
    <property type="match status" value="1"/>
</dbReference>
<dbReference type="NCBIfam" id="TIGR00341">
    <property type="entry name" value="TIGR00341 family protein"/>
    <property type="match status" value="1"/>
</dbReference>
<feature type="transmembrane region" description="Helical" evidence="1">
    <location>
        <begin position="82"/>
        <end position="101"/>
    </location>
</feature>
<protein>
    <submittedName>
        <fullName evidence="2">TIGR00341 family protein</fullName>
    </submittedName>
</protein>
<comment type="caution">
    <text evidence="2">The sequence shown here is derived from an EMBL/GenBank/DDBJ whole genome shotgun (WGS) entry which is preliminary data.</text>
</comment>
<keyword evidence="3" id="KW-1185">Reference proteome</keyword>
<dbReference type="Pfam" id="PF04087">
    <property type="entry name" value="DUF389"/>
    <property type="match status" value="1"/>
</dbReference>
<evidence type="ECO:0000256" key="1">
    <source>
        <dbReference type="SAM" id="Phobius"/>
    </source>
</evidence>
<gene>
    <name evidence="2" type="ORF">Q4T40_10695</name>
</gene>
<keyword evidence="1" id="KW-1133">Transmembrane helix</keyword>
<evidence type="ECO:0000313" key="3">
    <source>
        <dbReference type="Proteomes" id="UP001254848"/>
    </source>
</evidence>
<feature type="transmembrane region" description="Helical" evidence="1">
    <location>
        <begin position="23"/>
        <end position="41"/>
    </location>
</feature>
<sequence length="444" mass="47098">MISIETDHSAVYKSVLGDAKPDIHYYTLIVLSCAVATYGLISGSAAVVIGAMLIAPLMGPILGGALAIAAGNRPLLRQAVKAEAMGAVVAIGLSAFLALIVPRSDLTVEIIARTTPTILDLVIALASGAAGTYAICTKPQGAALPGVAIATALMPPLCVVGIGLADQNFAVMSGALLLFLANTIAINVSAIVTFQLAGFSSSDCVLDINDPAACDTSRRRLWYPVALLVLISVPLAYIMYQTYSAASTEKIIRTAMVESIQSIAPQSSLMSSAHRYQDGAHIVEAAFRTTKIITSENIRQMENLLELRLGKPVRLTADIVLVQKVDDKSSVDSFGQLLPKVTEKQIVEVVKAATPEEIIQKTILEKISLLEQTILEDFTFEYRQGSATYTVNAKLSGPPLADGLLAQSIQTVLEDRLKRRVAVRLEYHPPLVPAAAAPSVPAVR</sequence>
<dbReference type="RefSeq" id="WP_413780216.1">
    <property type="nucleotide sequence ID" value="NZ_JAUOZS010000001.1"/>
</dbReference>